<protein>
    <recommendedName>
        <fullName evidence="1">anthranilate synthase</fullName>
        <ecNumber evidence="1">4.1.3.27</ecNumber>
    </recommendedName>
</protein>
<feature type="domain" description="Chorismate-utilising enzyme C-terminal" evidence="6">
    <location>
        <begin position="120"/>
        <end position="378"/>
    </location>
</feature>
<keyword evidence="8" id="KW-1185">Reference proteome</keyword>
<evidence type="ECO:0000313" key="8">
    <source>
        <dbReference type="Proteomes" id="UP001500979"/>
    </source>
</evidence>
<evidence type="ECO:0000259" key="6">
    <source>
        <dbReference type="Pfam" id="PF00425"/>
    </source>
</evidence>
<dbReference type="Gene3D" id="3.60.120.10">
    <property type="entry name" value="Anthranilate synthase"/>
    <property type="match status" value="1"/>
</dbReference>
<evidence type="ECO:0000256" key="2">
    <source>
        <dbReference type="ARBA" id="ARBA00022962"/>
    </source>
</evidence>
<evidence type="ECO:0000256" key="4">
    <source>
        <dbReference type="ARBA" id="ARBA00047683"/>
    </source>
</evidence>
<sequence>MSREDPLEELLSEGDPPAFAVLHRPGSGAADTVDVLFGQVSTLDALADAPLRPEHPGHDLLLLVPYRQLAERGFSAPDDGTPLVAMSITEQSSVPLDVVRARIPVEPVALTGGHFDTSDDEYAELVRGIITDEIGSGAGSNFVIKRSFLAEISDYSPRTALSVFRALLAREANAHWTFVIHTGTRTLVGATPERHVTLDSGTAVMNPISGTYTYPPGGPTLRGVTEFLADTKETDELYMVVDEELKMMSRICPAGGRVLGPHLKEMSRVAHTEYFIEGRTDLDVREILRETMFAPTVVGSPLENATRVIADHEPGGRGYYSGIAALIGRDARGQRTLDSSLLIRTADISREGRLRIDVGATLVRHSDPYSEVGETRAKAAGLLAAFGQESDGRIGDHSEVRAALEARNSRLAEFWLRDTGSRGQRRPDLAGLRALVVDAEDTFTSMIAQQIAALGLDIDVRRFDESYAFDGHDLVFLGPGPGDPRNRQDPRIAHLHARVETLLAERRPFVAVCLSHQVLSLRLGLELGRRETPNQGVQHEIDLYGDREAVGFYNTYVARSAEDKLHLDDAGLVEISRNPDDHEVHALRGRHFAAMQFHAESVLTVNGPRITATAIRHALGR</sequence>
<dbReference type="EC" id="4.1.3.27" evidence="1"/>
<dbReference type="InterPro" id="IPR019999">
    <property type="entry name" value="Anth_synth_I-like"/>
</dbReference>
<dbReference type="InterPro" id="IPR017926">
    <property type="entry name" value="GATASE"/>
</dbReference>
<dbReference type="Proteomes" id="UP001500979">
    <property type="component" value="Unassembled WGS sequence"/>
</dbReference>
<comment type="caution">
    <text evidence="7">The sequence shown here is derived from an EMBL/GenBank/DDBJ whole genome shotgun (WGS) entry which is preliminary data.</text>
</comment>
<proteinExistence type="predicted"/>
<dbReference type="InterPro" id="IPR029062">
    <property type="entry name" value="Class_I_gatase-like"/>
</dbReference>
<dbReference type="PROSITE" id="PS51273">
    <property type="entry name" value="GATASE_TYPE_1"/>
    <property type="match status" value="1"/>
</dbReference>
<dbReference type="PANTHER" id="PTHR11236">
    <property type="entry name" value="AMINOBENZOATE/ANTHRANILATE SYNTHASE"/>
    <property type="match status" value="1"/>
</dbReference>
<dbReference type="SUPFAM" id="SSF52317">
    <property type="entry name" value="Class I glutamine amidotransferase-like"/>
    <property type="match status" value="1"/>
</dbReference>
<evidence type="ECO:0000256" key="3">
    <source>
        <dbReference type="ARBA" id="ARBA00023239"/>
    </source>
</evidence>
<dbReference type="RefSeq" id="WP_344677934.1">
    <property type="nucleotide sequence ID" value="NZ_BAAAUX010000003.1"/>
</dbReference>
<keyword evidence="3" id="KW-0456">Lyase</keyword>
<dbReference type="Pfam" id="PF00117">
    <property type="entry name" value="GATase"/>
    <property type="match status" value="1"/>
</dbReference>
<organism evidence="7 8">
    <name type="scientific">Saccharopolyspora taberi</name>
    <dbReference type="NCBI Taxonomy" id="60895"/>
    <lineage>
        <taxon>Bacteria</taxon>
        <taxon>Bacillati</taxon>
        <taxon>Actinomycetota</taxon>
        <taxon>Actinomycetes</taxon>
        <taxon>Pseudonocardiales</taxon>
        <taxon>Pseudonocardiaceae</taxon>
        <taxon>Saccharopolyspora</taxon>
    </lineage>
</organism>
<dbReference type="Pfam" id="PF00425">
    <property type="entry name" value="Chorismate_bind"/>
    <property type="match status" value="1"/>
</dbReference>
<reference evidence="7 8" key="1">
    <citation type="journal article" date="2019" name="Int. J. Syst. Evol. Microbiol.">
        <title>The Global Catalogue of Microorganisms (GCM) 10K type strain sequencing project: providing services to taxonomists for standard genome sequencing and annotation.</title>
        <authorList>
            <consortium name="The Broad Institute Genomics Platform"/>
            <consortium name="The Broad Institute Genome Sequencing Center for Infectious Disease"/>
            <person name="Wu L."/>
            <person name="Ma J."/>
        </authorList>
    </citation>
    <scope>NUCLEOTIDE SEQUENCE [LARGE SCALE GENOMIC DNA]</scope>
    <source>
        <strain evidence="7 8">JCM 9383</strain>
    </source>
</reference>
<gene>
    <name evidence="7" type="primary">phzE_1</name>
    <name evidence="7" type="ORF">GCM10010470_07560</name>
</gene>
<dbReference type="InterPro" id="IPR015890">
    <property type="entry name" value="Chorismate_C"/>
</dbReference>
<dbReference type="CDD" id="cd01743">
    <property type="entry name" value="GATase1_Anthranilate_Synthase"/>
    <property type="match status" value="1"/>
</dbReference>
<evidence type="ECO:0000259" key="5">
    <source>
        <dbReference type="Pfam" id="PF00117"/>
    </source>
</evidence>
<dbReference type="EMBL" id="BAAAUX010000003">
    <property type="protein sequence ID" value="GAA2777104.1"/>
    <property type="molecule type" value="Genomic_DNA"/>
</dbReference>
<dbReference type="PRINTS" id="PR00099">
    <property type="entry name" value="CPSGATASE"/>
</dbReference>
<dbReference type="InterPro" id="IPR006221">
    <property type="entry name" value="TrpG/PapA_dom"/>
</dbReference>
<dbReference type="Gene3D" id="3.40.50.880">
    <property type="match status" value="1"/>
</dbReference>
<dbReference type="SUPFAM" id="SSF56322">
    <property type="entry name" value="ADC synthase"/>
    <property type="match status" value="1"/>
</dbReference>
<name>A0ABN3V3R6_9PSEU</name>
<evidence type="ECO:0000256" key="1">
    <source>
        <dbReference type="ARBA" id="ARBA00012266"/>
    </source>
</evidence>
<keyword evidence="2" id="KW-0315">Glutamine amidotransferase</keyword>
<dbReference type="PRINTS" id="PR00097">
    <property type="entry name" value="ANTSNTHASEII"/>
</dbReference>
<feature type="domain" description="Glutamine amidotransferase" evidence="5">
    <location>
        <begin position="435"/>
        <end position="614"/>
    </location>
</feature>
<dbReference type="InterPro" id="IPR005801">
    <property type="entry name" value="ADC_synthase"/>
</dbReference>
<evidence type="ECO:0000313" key="7">
    <source>
        <dbReference type="EMBL" id="GAA2777104.1"/>
    </source>
</evidence>
<dbReference type="PANTHER" id="PTHR11236:SF49">
    <property type="entry name" value="ANTHRANILATE SYNTHASE COMPONENT 1"/>
    <property type="match status" value="1"/>
</dbReference>
<dbReference type="PRINTS" id="PR00096">
    <property type="entry name" value="GATASE"/>
</dbReference>
<accession>A0ABN3V3R6</accession>
<comment type="catalytic activity">
    <reaction evidence="4">
        <text>chorismate + L-glutamine = anthranilate + pyruvate + L-glutamate + H(+)</text>
        <dbReference type="Rhea" id="RHEA:21732"/>
        <dbReference type="ChEBI" id="CHEBI:15361"/>
        <dbReference type="ChEBI" id="CHEBI:15378"/>
        <dbReference type="ChEBI" id="CHEBI:16567"/>
        <dbReference type="ChEBI" id="CHEBI:29748"/>
        <dbReference type="ChEBI" id="CHEBI:29985"/>
        <dbReference type="ChEBI" id="CHEBI:58359"/>
        <dbReference type="EC" id="4.1.3.27"/>
    </reaction>
</comment>